<keyword evidence="2" id="KW-0812">Transmembrane</keyword>
<accession>A0A848LQE6</accession>
<evidence type="ECO:0000256" key="5">
    <source>
        <dbReference type="SAM" id="Coils"/>
    </source>
</evidence>
<dbReference type="RefSeq" id="WP_169349138.1">
    <property type="nucleotide sequence ID" value="NZ_JABBJJ010000212.1"/>
</dbReference>
<dbReference type="Pfam" id="PF26002">
    <property type="entry name" value="Beta-barrel_AprE"/>
    <property type="match status" value="1"/>
</dbReference>
<evidence type="ECO:0000256" key="2">
    <source>
        <dbReference type="ARBA" id="ARBA00022692"/>
    </source>
</evidence>
<keyword evidence="4" id="KW-0472">Membrane</keyword>
<feature type="coiled-coil region" evidence="5">
    <location>
        <begin position="231"/>
        <end position="262"/>
    </location>
</feature>
<dbReference type="InterPro" id="IPR050739">
    <property type="entry name" value="MFP"/>
</dbReference>
<keyword evidence="3" id="KW-1133">Transmembrane helix</keyword>
<proteinExistence type="predicted"/>
<organism evidence="7 8">
    <name type="scientific">Pyxidicoccus fallax</name>
    <dbReference type="NCBI Taxonomy" id="394095"/>
    <lineage>
        <taxon>Bacteria</taxon>
        <taxon>Pseudomonadati</taxon>
        <taxon>Myxococcota</taxon>
        <taxon>Myxococcia</taxon>
        <taxon>Myxococcales</taxon>
        <taxon>Cystobacterineae</taxon>
        <taxon>Myxococcaceae</taxon>
        <taxon>Pyxidicoccus</taxon>
    </lineage>
</organism>
<evidence type="ECO:0000259" key="6">
    <source>
        <dbReference type="Pfam" id="PF26002"/>
    </source>
</evidence>
<dbReference type="Gene3D" id="2.40.50.100">
    <property type="match status" value="1"/>
</dbReference>
<dbReference type="GO" id="GO:0016020">
    <property type="term" value="C:membrane"/>
    <property type="evidence" value="ECO:0007669"/>
    <property type="project" value="UniProtKB-SubCell"/>
</dbReference>
<feature type="coiled-coil region" evidence="5">
    <location>
        <begin position="80"/>
        <end position="128"/>
    </location>
</feature>
<evidence type="ECO:0000256" key="4">
    <source>
        <dbReference type="ARBA" id="ARBA00023136"/>
    </source>
</evidence>
<dbReference type="AlphaFoldDB" id="A0A848LQE6"/>
<evidence type="ECO:0000313" key="7">
    <source>
        <dbReference type="EMBL" id="NMO19899.1"/>
    </source>
</evidence>
<gene>
    <name evidence="7" type="ORF">HG543_34320</name>
</gene>
<reference evidence="7 8" key="1">
    <citation type="submission" date="2020-04" db="EMBL/GenBank/DDBJ databases">
        <title>Draft genome of Pyxidicoccus fallax type strain.</title>
        <authorList>
            <person name="Whitworth D.E."/>
        </authorList>
    </citation>
    <scope>NUCLEOTIDE SEQUENCE [LARGE SCALE GENOMIC DNA]</scope>
    <source>
        <strain evidence="7 8">DSM 14698</strain>
    </source>
</reference>
<protein>
    <submittedName>
        <fullName evidence="7">HlyD family efflux transporter periplasmic adaptor subunit</fullName>
    </submittedName>
</protein>
<dbReference type="PANTHER" id="PTHR30386:SF26">
    <property type="entry name" value="TRANSPORT PROTEIN COMB"/>
    <property type="match status" value="1"/>
</dbReference>
<comment type="caution">
    <text evidence="7">The sequence shown here is derived from an EMBL/GenBank/DDBJ whole genome shotgun (WGS) entry which is preliminary data.</text>
</comment>
<dbReference type="Proteomes" id="UP000518300">
    <property type="component" value="Unassembled WGS sequence"/>
</dbReference>
<sequence length="414" mass="46686">MSGLGLIRRMFALLMGSFGLGVVLFATVEVNAVVRIREGEVLSNRPRSVHKAPYEVRVVAQYVSEGDAVQEGQLLMRLGNEEVDAAARKAEADSLSLEEELRTVVEQIDNASERAVRHRRQLAILRRRHGVEEAQARESLGAFSRQLELAREKQALAEVKAERSRGLYERGLLSKEEHEADYRGVLETRSAATELQRLRREQEAAGLKLGDTQGDELTRIELELLGAEAARLSLLERANKLRRELEKQREEKELRIRLAARQEVRADIRGTVRYVHNTKASSDRLLAGEILVEVTPVLEEGAALYAKFKLTQDEVKRVLAGQPAHLKVDAFHFHRYGVLEGRVRYVSPPNDANEFFAIVDLPPPHPFEVRPGYKVRGEIVTGQLRLYEFVLTKLFDRFEQNSPPRPPPAASSNG</sequence>
<dbReference type="PRINTS" id="PR01490">
    <property type="entry name" value="RTXTOXIND"/>
</dbReference>
<feature type="domain" description="AprE-like beta-barrel" evidence="6">
    <location>
        <begin position="305"/>
        <end position="348"/>
    </location>
</feature>
<dbReference type="InterPro" id="IPR058982">
    <property type="entry name" value="Beta-barrel_AprE"/>
</dbReference>
<keyword evidence="5" id="KW-0175">Coiled coil</keyword>
<evidence type="ECO:0000313" key="8">
    <source>
        <dbReference type="Proteomes" id="UP000518300"/>
    </source>
</evidence>
<name>A0A848LQE6_9BACT</name>
<keyword evidence="8" id="KW-1185">Reference proteome</keyword>
<comment type="subcellular location">
    <subcellularLocation>
        <location evidence="1">Membrane</location>
        <topology evidence="1">Single-pass membrane protein</topology>
    </subcellularLocation>
</comment>
<evidence type="ECO:0000256" key="3">
    <source>
        <dbReference type="ARBA" id="ARBA00022989"/>
    </source>
</evidence>
<evidence type="ECO:0000256" key="1">
    <source>
        <dbReference type="ARBA" id="ARBA00004167"/>
    </source>
</evidence>
<dbReference type="EMBL" id="JABBJJ010000212">
    <property type="protein sequence ID" value="NMO19899.1"/>
    <property type="molecule type" value="Genomic_DNA"/>
</dbReference>
<dbReference type="PANTHER" id="PTHR30386">
    <property type="entry name" value="MEMBRANE FUSION SUBUNIT OF EMRAB-TOLC MULTIDRUG EFFLUX PUMP"/>
    <property type="match status" value="1"/>
</dbReference>